<accession>A0ACC2I2Q0</accession>
<evidence type="ECO:0000313" key="2">
    <source>
        <dbReference type="Proteomes" id="UP001153331"/>
    </source>
</evidence>
<dbReference type="EMBL" id="JAPHNI010000614">
    <property type="protein sequence ID" value="KAJ8109440.1"/>
    <property type="molecule type" value="Genomic_DNA"/>
</dbReference>
<name>A0ACC2I2Q0_9PLEO</name>
<organism evidence="1 2">
    <name type="scientific">Boeremia exigua</name>
    <dbReference type="NCBI Taxonomy" id="749465"/>
    <lineage>
        <taxon>Eukaryota</taxon>
        <taxon>Fungi</taxon>
        <taxon>Dikarya</taxon>
        <taxon>Ascomycota</taxon>
        <taxon>Pezizomycotina</taxon>
        <taxon>Dothideomycetes</taxon>
        <taxon>Pleosporomycetidae</taxon>
        <taxon>Pleosporales</taxon>
        <taxon>Pleosporineae</taxon>
        <taxon>Didymellaceae</taxon>
        <taxon>Boeremia</taxon>
    </lineage>
</organism>
<keyword evidence="2" id="KW-1185">Reference proteome</keyword>
<comment type="caution">
    <text evidence="1">The sequence shown here is derived from an EMBL/GenBank/DDBJ whole genome shotgun (WGS) entry which is preliminary data.</text>
</comment>
<dbReference type="Proteomes" id="UP001153331">
    <property type="component" value="Unassembled WGS sequence"/>
</dbReference>
<protein>
    <submittedName>
        <fullName evidence="1">Uncharacterized protein</fullName>
    </submittedName>
</protein>
<reference evidence="1" key="1">
    <citation type="submission" date="2022-11" db="EMBL/GenBank/DDBJ databases">
        <title>Genome Sequence of Boeremia exigua.</title>
        <authorList>
            <person name="Buettner E."/>
        </authorList>
    </citation>
    <scope>NUCLEOTIDE SEQUENCE</scope>
    <source>
        <strain evidence="1">CU02</strain>
    </source>
</reference>
<gene>
    <name evidence="1" type="ORF">OPT61_g7463</name>
</gene>
<proteinExistence type="predicted"/>
<evidence type="ECO:0000313" key="1">
    <source>
        <dbReference type="EMBL" id="KAJ8109440.1"/>
    </source>
</evidence>
<sequence length="122" mass="13211">MAAHQLIINFLNTSGVNQQWGFLQRNVNVPPNGQCQVQVTTTGDQSIGFTVTVNGEEIGSALRYTYETNAWTLWPGSQYLQLGFNQLTAGVRCNYAGQAVAANTLKIVSLTVTTSPTEELAT</sequence>